<feature type="region of interest" description="Disordered" evidence="1">
    <location>
        <begin position="1063"/>
        <end position="1085"/>
    </location>
</feature>
<dbReference type="Proteomes" id="UP000186308">
    <property type="component" value="Unassembled WGS sequence"/>
</dbReference>
<dbReference type="SUPFAM" id="SSF55781">
    <property type="entry name" value="GAF domain-like"/>
    <property type="match status" value="1"/>
</dbReference>
<dbReference type="InterPro" id="IPR050706">
    <property type="entry name" value="Cyclic-di-GMP_PDE-like"/>
</dbReference>
<dbReference type="GO" id="GO:0071111">
    <property type="term" value="F:cyclic-guanylate-specific phosphodiesterase activity"/>
    <property type="evidence" value="ECO:0007669"/>
    <property type="project" value="InterPro"/>
</dbReference>
<feature type="domain" description="EAL" evidence="2">
    <location>
        <begin position="793"/>
        <end position="1047"/>
    </location>
</feature>
<dbReference type="NCBIfam" id="TIGR00254">
    <property type="entry name" value="GGDEF"/>
    <property type="match status" value="1"/>
</dbReference>
<dbReference type="InterPro" id="IPR035919">
    <property type="entry name" value="EAL_sf"/>
</dbReference>
<name>A0A8G2CLC2_ACIRU</name>
<evidence type="ECO:0000256" key="1">
    <source>
        <dbReference type="SAM" id="MobiDB-lite"/>
    </source>
</evidence>
<proteinExistence type="predicted"/>
<dbReference type="SMART" id="SM00267">
    <property type="entry name" value="GGDEF"/>
    <property type="match status" value="1"/>
</dbReference>
<dbReference type="EMBL" id="FTNE01000013">
    <property type="protein sequence ID" value="SIQ98868.1"/>
    <property type="molecule type" value="Genomic_DNA"/>
</dbReference>
<gene>
    <name evidence="4" type="ORF">SAMN05421828_11316</name>
</gene>
<dbReference type="Gene3D" id="3.30.70.270">
    <property type="match status" value="1"/>
</dbReference>
<dbReference type="InterPro" id="IPR003018">
    <property type="entry name" value="GAF"/>
</dbReference>
<dbReference type="InterPro" id="IPR029016">
    <property type="entry name" value="GAF-like_dom_sf"/>
</dbReference>
<dbReference type="PROSITE" id="PS50887">
    <property type="entry name" value="GGDEF"/>
    <property type="match status" value="1"/>
</dbReference>
<evidence type="ECO:0000313" key="4">
    <source>
        <dbReference type="EMBL" id="SIQ98868.1"/>
    </source>
</evidence>
<protein>
    <submittedName>
        <fullName evidence="4">Diguanylate cyclase (GGDEF) domain-containing protein</fullName>
    </submittedName>
</protein>
<dbReference type="InterPro" id="IPR043128">
    <property type="entry name" value="Rev_trsase/Diguanyl_cyclase"/>
</dbReference>
<dbReference type="PANTHER" id="PTHR33121:SF70">
    <property type="entry name" value="SIGNALING PROTEIN YKOW"/>
    <property type="match status" value="1"/>
</dbReference>
<dbReference type="SMART" id="SM00052">
    <property type="entry name" value="EAL"/>
    <property type="match status" value="1"/>
</dbReference>
<dbReference type="Gene3D" id="3.20.20.450">
    <property type="entry name" value="EAL domain"/>
    <property type="match status" value="1"/>
</dbReference>
<dbReference type="OrthoDB" id="23692at2"/>
<sequence length="1085" mass="118873">MRPGLVGPRLARSLLLWFAPGLILVGILSFEAFELRAAQQTIAHRARTDATEYAGSIARHLFAQFAELEFIGVSLLAPRPDGTVRPTARSVVALRRFMALHPSLYAFNIQSADGNTIVWSTQQQAAKPITSAAGFTPLPGHPDYLLGRPRYAARVGTYAITMRFRAVGASGATRYFVGTPYRLEQLLAYPNVFSRPWALTTVDARSQRPIGQWRSGLLFFPPNRPGVGNPLEATGDSESNISVPGLPLNVRVSWPVICAPRLWATEGWVRWIMELLVLIGIIVLTRQIEQSQRARDDAAAAIEQARRHDRLTGALSRIGFEEQIISLAERLAPGAQLSAFVIDICNFTALNRRLGAAAGDRILIELAARLTTLPGARLVARVGADSFAFARIDPARGIVHTHIETALGIAEQRFRPSEGIAEHLTLSLGCAIHGEDTETPNALLSVAEAAVFGQARRQSATRRQTLEPYGDQAGPLLGWAHRFLANRFDELGMGLLDYVQADRRNAAVTKAMTPLVVARFGVLLPRYIEMLLDPALSREEHAEQARQLGRLHAALGVPANGVTATMSWLYQAIAMMSQQVPGRLSQRQIYLDIVLRRIEFDLESQQEAAELLRQEIHGRLRDLALSLRPLRRRIDILDAVVAAITDWPFIAFGAVYGQDPDGAFIVEAESDAHRAWFEKHPDQKIHGKRLTPASLHPVAEAWVSGEPVDIPLIDGQTDQGPAWAVTLGNAGIRSMLALPVLDATGRILSMIKLYGRLPNLFRTTHMRETGEALSLLVSRAIERTHDSDTAMISADDRKAWRERLFNGGLRMFMQPIVDLASGACTKFEALARIELADGRIINPGQFLPALSEQELDHLFVESLNHALEAILEFQSKGFKFDISVNLPPSTLRKPACIDWIRTALTVHRIDGARLTLELLEDQGFAGDDAIGAREAARLLELGVHLALDDLGAGYGSLIRLRNLPFDILKIDQSLVRGISAGDRRSVPLVEGLVQMGRKLGIKVAIEGLETQELIDLARSMGADLGQGYGISPPMPQGAVLPWLVRFISRPVASWSQVSGAARLPQAEQHGSADHPAPALASLHEA</sequence>
<dbReference type="SUPFAM" id="SSF55073">
    <property type="entry name" value="Nucleotide cyclase"/>
    <property type="match status" value="1"/>
</dbReference>
<reference evidence="4 5" key="1">
    <citation type="submission" date="2017-01" db="EMBL/GenBank/DDBJ databases">
        <authorList>
            <person name="Varghese N."/>
            <person name="Submissions S."/>
        </authorList>
    </citation>
    <scope>NUCLEOTIDE SEQUENCE [LARGE SCALE GENOMIC DNA]</scope>
    <source>
        <strain evidence="4 5">ATCC 35905</strain>
    </source>
</reference>
<accession>A0A8G2CLC2</accession>
<dbReference type="Pfam" id="PF00990">
    <property type="entry name" value="GGDEF"/>
    <property type="match status" value="1"/>
</dbReference>
<dbReference type="SUPFAM" id="SSF141868">
    <property type="entry name" value="EAL domain-like"/>
    <property type="match status" value="1"/>
</dbReference>
<dbReference type="AlphaFoldDB" id="A0A8G2CLC2"/>
<comment type="caution">
    <text evidence="4">The sequence shown here is derived from an EMBL/GenBank/DDBJ whole genome shotgun (WGS) entry which is preliminary data.</text>
</comment>
<dbReference type="InterPro" id="IPR001633">
    <property type="entry name" value="EAL_dom"/>
</dbReference>
<evidence type="ECO:0000259" key="3">
    <source>
        <dbReference type="PROSITE" id="PS50887"/>
    </source>
</evidence>
<dbReference type="PANTHER" id="PTHR33121">
    <property type="entry name" value="CYCLIC DI-GMP PHOSPHODIESTERASE PDEF"/>
    <property type="match status" value="1"/>
</dbReference>
<dbReference type="Pfam" id="PF00563">
    <property type="entry name" value="EAL"/>
    <property type="match status" value="1"/>
</dbReference>
<dbReference type="PROSITE" id="PS50883">
    <property type="entry name" value="EAL"/>
    <property type="match status" value="1"/>
</dbReference>
<dbReference type="CDD" id="cd01948">
    <property type="entry name" value="EAL"/>
    <property type="match status" value="1"/>
</dbReference>
<dbReference type="Pfam" id="PF01590">
    <property type="entry name" value="GAF"/>
    <property type="match status" value="1"/>
</dbReference>
<evidence type="ECO:0000259" key="2">
    <source>
        <dbReference type="PROSITE" id="PS50883"/>
    </source>
</evidence>
<dbReference type="CDD" id="cd01949">
    <property type="entry name" value="GGDEF"/>
    <property type="match status" value="1"/>
</dbReference>
<organism evidence="4 5">
    <name type="scientific">Acidiphilium rubrum</name>
    <dbReference type="NCBI Taxonomy" id="526"/>
    <lineage>
        <taxon>Bacteria</taxon>
        <taxon>Pseudomonadati</taxon>
        <taxon>Pseudomonadota</taxon>
        <taxon>Alphaproteobacteria</taxon>
        <taxon>Acetobacterales</taxon>
        <taxon>Acidocellaceae</taxon>
        <taxon>Acidiphilium</taxon>
    </lineage>
</organism>
<keyword evidence="5" id="KW-1185">Reference proteome</keyword>
<dbReference type="InterPro" id="IPR000160">
    <property type="entry name" value="GGDEF_dom"/>
</dbReference>
<dbReference type="InterPro" id="IPR029787">
    <property type="entry name" value="Nucleotide_cyclase"/>
</dbReference>
<dbReference type="Gene3D" id="3.30.450.40">
    <property type="match status" value="1"/>
</dbReference>
<evidence type="ECO:0000313" key="5">
    <source>
        <dbReference type="Proteomes" id="UP000186308"/>
    </source>
</evidence>
<feature type="domain" description="GGDEF" evidence="3">
    <location>
        <begin position="335"/>
        <end position="468"/>
    </location>
</feature>